<protein>
    <submittedName>
        <fullName evidence="1">Uncharacterized protein</fullName>
    </submittedName>
</protein>
<evidence type="ECO:0000313" key="2">
    <source>
        <dbReference type="Proteomes" id="UP000031523"/>
    </source>
</evidence>
<gene>
    <name evidence="1" type="ORF">SLNWT_4221</name>
</gene>
<proteinExistence type="predicted"/>
<evidence type="ECO:0000313" key="1">
    <source>
        <dbReference type="EMBL" id="AJE84597.1"/>
    </source>
</evidence>
<name>A0A0B5F2M6_STRA4</name>
<dbReference type="KEGG" id="sals:SLNWT_4221"/>
<dbReference type="Proteomes" id="UP000031523">
    <property type="component" value="Chromosome"/>
</dbReference>
<keyword evidence="2" id="KW-1185">Reference proteome</keyword>
<reference evidence="1 2" key="1">
    <citation type="submission" date="2015-01" db="EMBL/GenBank/DDBJ databases">
        <title>Enhanced salinomycin production by adjusting the supply of polyketide extender units in Streptomyce albus DSM 41398.</title>
        <authorList>
            <person name="Lu C."/>
        </authorList>
    </citation>
    <scope>NUCLEOTIDE SEQUENCE [LARGE SCALE GENOMIC DNA]</scope>
    <source>
        <strain evidence="2">ATCC 21838 / DSM 41398 / FERM P-419 / JCM 4703 / NBRC 107858</strain>
    </source>
</reference>
<accession>A0A0B5F2M6</accession>
<sequence>MRRRAEERYGPGPVRRGLRYEERLRYEEGVTRRRRACRTRRG</sequence>
<organism evidence="1 2">
    <name type="scientific">Streptomyces albus (strain ATCC 21838 / DSM 41398 / FERM P-419 / JCM 4703 / NBRC 107858)</name>
    <dbReference type="NCBI Taxonomy" id="1081613"/>
    <lineage>
        <taxon>Bacteria</taxon>
        <taxon>Bacillati</taxon>
        <taxon>Actinomycetota</taxon>
        <taxon>Actinomycetes</taxon>
        <taxon>Kitasatosporales</taxon>
        <taxon>Streptomycetaceae</taxon>
        <taxon>Streptomyces</taxon>
    </lineage>
</organism>
<dbReference type="EMBL" id="CP010519">
    <property type="protein sequence ID" value="AJE84597.1"/>
    <property type="molecule type" value="Genomic_DNA"/>
</dbReference>
<dbReference type="AlphaFoldDB" id="A0A0B5F2M6"/>